<accession>A0A8K0WIW3</accession>
<dbReference type="EMBL" id="JAGPNK010000031">
    <property type="protein sequence ID" value="KAH7303575.1"/>
    <property type="molecule type" value="Genomic_DNA"/>
</dbReference>
<sequence>MESTDLIKDGFIDLGDSSMGSHFREFEQKNFPFRTEEGIDFLSQHFLNNEEIRSLIGQFFGNNRCVFAHCLRYSSSPGHLGCFVRGNVGQSVLVVQLLSKGSELEYYSYSHTNPRAGSSTKMSGMATIGVDKNELDLKGCRARKKEFDTGALVVFDGRLCVEFKQGFAINVVFVTEDIVSRYHMPPMRLPYHLKAKVEDLQRRYPDIKLNFDFEPGTLQ</sequence>
<keyword evidence="2" id="KW-1185">Reference proteome</keyword>
<gene>
    <name evidence="1" type="ORF">B0I35DRAFT_364650</name>
</gene>
<evidence type="ECO:0000313" key="2">
    <source>
        <dbReference type="Proteomes" id="UP000813444"/>
    </source>
</evidence>
<dbReference type="OrthoDB" id="5068804at2759"/>
<reference evidence="1" key="1">
    <citation type="journal article" date="2021" name="Nat. Commun.">
        <title>Genetic determinants of endophytism in the Arabidopsis root mycobiome.</title>
        <authorList>
            <person name="Mesny F."/>
            <person name="Miyauchi S."/>
            <person name="Thiergart T."/>
            <person name="Pickel B."/>
            <person name="Atanasova L."/>
            <person name="Karlsson M."/>
            <person name="Huettel B."/>
            <person name="Barry K.W."/>
            <person name="Haridas S."/>
            <person name="Chen C."/>
            <person name="Bauer D."/>
            <person name="Andreopoulos W."/>
            <person name="Pangilinan J."/>
            <person name="LaButti K."/>
            <person name="Riley R."/>
            <person name="Lipzen A."/>
            <person name="Clum A."/>
            <person name="Drula E."/>
            <person name="Henrissat B."/>
            <person name="Kohler A."/>
            <person name="Grigoriev I.V."/>
            <person name="Martin F.M."/>
            <person name="Hacquard S."/>
        </authorList>
    </citation>
    <scope>NUCLEOTIDE SEQUENCE</scope>
    <source>
        <strain evidence="1">MPI-CAGE-CH-0235</strain>
    </source>
</reference>
<comment type="caution">
    <text evidence="1">The sequence shown here is derived from an EMBL/GenBank/DDBJ whole genome shotgun (WGS) entry which is preliminary data.</text>
</comment>
<proteinExistence type="predicted"/>
<organism evidence="1 2">
    <name type="scientific">Stachybotrys elegans</name>
    <dbReference type="NCBI Taxonomy" id="80388"/>
    <lineage>
        <taxon>Eukaryota</taxon>
        <taxon>Fungi</taxon>
        <taxon>Dikarya</taxon>
        <taxon>Ascomycota</taxon>
        <taxon>Pezizomycotina</taxon>
        <taxon>Sordariomycetes</taxon>
        <taxon>Hypocreomycetidae</taxon>
        <taxon>Hypocreales</taxon>
        <taxon>Stachybotryaceae</taxon>
        <taxon>Stachybotrys</taxon>
    </lineage>
</organism>
<dbReference type="Proteomes" id="UP000813444">
    <property type="component" value="Unassembled WGS sequence"/>
</dbReference>
<protein>
    <submittedName>
        <fullName evidence="1">Uncharacterized protein</fullName>
    </submittedName>
</protein>
<evidence type="ECO:0000313" key="1">
    <source>
        <dbReference type="EMBL" id="KAH7303575.1"/>
    </source>
</evidence>
<name>A0A8K0WIW3_9HYPO</name>
<dbReference type="AlphaFoldDB" id="A0A8K0WIW3"/>